<keyword evidence="8" id="KW-1185">Reference proteome</keyword>
<dbReference type="SMART" id="SM00382">
    <property type="entry name" value="AAA"/>
    <property type="match status" value="2"/>
</dbReference>
<protein>
    <submittedName>
        <fullName evidence="7">ABC-F family ATP-binding cassette domain-containing protein</fullName>
    </submittedName>
</protein>
<evidence type="ECO:0000256" key="4">
    <source>
        <dbReference type="SAM" id="Coils"/>
    </source>
</evidence>
<dbReference type="Pfam" id="PF00005">
    <property type="entry name" value="ABC_tran"/>
    <property type="match status" value="2"/>
</dbReference>
<feature type="domain" description="ABC transporter" evidence="6">
    <location>
        <begin position="298"/>
        <end position="515"/>
    </location>
</feature>
<dbReference type="Pfam" id="PF16326">
    <property type="entry name" value="ABC_tran_CTD"/>
    <property type="match status" value="1"/>
</dbReference>
<keyword evidence="4" id="KW-0175">Coiled coil</keyword>
<evidence type="ECO:0000313" key="7">
    <source>
        <dbReference type="EMBL" id="WRQ85629.1"/>
    </source>
</evidence>
<dbReference type="InterPro" id="IPR050611">
    <property type="entry name" value="ABCF"/>
</dbReference>
<dbReference type="InterPro" id="IPR003439">
    <property type="entry name" value="ABC_transporter-like_ATP-bd"/>
</dbReference>
<feature type="region of interest" description="Disordered" evidence="5">
    <location>
        <begin position="522"/>
        <end position="560"/>
    </location>
</feature>
<evidence type="ECO:0000259" key="6">
    <source>
        <dbReference type="PROSITE" id="PS50893"/>
    </source>
</evidence>
<name>A0ABZ1C534_9BACT</name>
<accession>A0ABZ1C534</accession>
<dbReference type="InterPro" id="IPR032781">
    <property type="entry name" value="ABC_tran_Xtn"/>
</dbReference>
<proteinExistence type="predicted"/>
<evidence type="ECO:0000256" key="2">
    <source>
        <dbReference type="ARBA" id="ARBA00022741"/>
    </source>
</evidence>
<evidence type="ECO:0000256" key="5">
    <source>
        <dbReference type="SAM" id="MobiDB-lite"/>
    </source>
</evidence>
<keyword evidence="2" id="KW-0547">Nucleotide-binding</keyword>
<keyword evidence="3 7" id="KW-0067">ATP-binding</keyword>
<organism evidence="7 8">
    <name type="scientific">Actomonas aquatica</name>
    <dbReference type="NCBI Taxonomy" id="2866162"/>
    <lineage>
        <taxon>Bacteria</taxon>
        <taxon>Pseudomonadati</taxon>
        <taxon>Verrucomicrobiota</taxon>
        <taxon>Opitutia</taxon>
        <taxon>Opitutales</taxon>
        <taxon>Opitutaceae</taxon>
        <taxon>Actomonas</taxon>
    </lineage>
</organism>
<evidence type="ECO:0000256" key="3">
    <source>
        <dbReference type="ARBA" id="ARBA00022840"/>
    </source>
</evidence>
<dbReference type="CDD" id="cd03221">
    <property type="entry name" value="ABCF_EF-3"/>
    <property type="match status" value="2"/>
</dbReference>
<evidence type="ECO:0000256" key="1">
    <source>
        <dbReference type="ARBA" id="ARBA00022737"/>
    </source>
</evidence>
<dbReference type="PANTHER" id="PTHR19211">
    <property type="entry name" value="ATP-BINDING TRANSPORT PROTEIN-RELATED"/>
    <property type="match status" value="1"/>
</dbReference>
<feature type="compositionally biased region" description="Basic and acidic residues" evidence="5">
    <location>
        <begin position="540"/>
        <end position="560"/>
    </location>
</feature>
<dbReference type="Gene3D" id="1.10.287.380">
    <property type="entry name" value="Valyl-tRNA synthetase, C-terminal domain"/>
    <property type="match status" value="1"/>
</dbReference>
<gene>
    <name evidence="7" type="ORF">K1X11_012525</name>
</gene>
<dbReference type="InterPro" id="IPR037118">
    <property type="entry name" value="Val-tRNA_synth_C_sf"/>
</dbReference>
<dbReference type="SUPFAM" id="SSF52540">
    <property type="entry name" value="P-loop containing nucleoside triphosphate hydrolases"/>
    <property type="match status" value="2"/>
</dbReference>
<reference evidence="7 8" key="1">
    <citation type="submission" date="2023-12" db="EMBL/GenBank/DDBJ databases">
        <title>Description of an unclassified Opitutus bacterium of Verrucomicrobiota.</title>
        <authorList>
            <person name="Zhang D.-F."/>
        </authorList>
    </citation>
    <scope>NUCLEOTIDE SEQUENCE [LARGE SCALE GENOMIC DNA]</scope>
    <source>
        <strain evidence="7 8">WL0086</strain>
    </source>
</reference>
<dbReference type="InterPro" id="IPR027417">
    <property type="entry name" value="P-loop_NTPase"/>
</dbReference>
<sequence length="631" mass="69673">MLTIADVAKSYGTRELFSEVSLFIARSDRFGLVGPNGAGKSTLFNLILGHESPDEGMIEWERGADFGFLPQESAPVGDETIIGIATGGAKLDLEGDDDEDYDIDWTLEPRARKILAGLGFKDPDMDLPAKSFSGGWIMRAHLARLLVSEPTLLLLDEPTNHLDLEALLWLQDYLTRYPGGLLVISHDRAFLNALCNGILELRGATLHKYTGNYDDYLEQKDARHEQLLSLYKSQQREIAHQQKFVDRFGAKASMATRAKSKEKHIARLKEEAIDSPEEDLRRINFRFPQPARSGLKVVELEHVEQAYGDHVVYEDLNFTSERGEKIVLVGPNGAGKSTLLKILGDVIPIRGGTRELGANVTAGYFAQNRADNLNLEATVLANMMDLRTAENDLTEQQARALLGAFLFRKDDVFKKVSVLSGGEKSRLALARLLINPPNLLLMDEPTTHLDIPSIDALITALKGFTGTLIFISHDVYFIRQLAETVLHVHSGRLTRYAGNYDYYLEKSQATGAREALTAGFTQARPSQGSGGGNSGAGKGQRADDRAAKKEREKQLRDLRSAVSAAEKRVVDLETQQAELTAELEDPATYDDPGKAQHLNRELSAVTDQLTAANTDWETAAEKLLELESEEG</sequence>
<dbReference type="Gene3D" id="3.40.50.300">
    <property type="entry name" value="P-loop containing nucleotide triphosphate hydrolases"/>
    <property type="match status" value="2"/>
</dbReference>
<feature type="coiled-coil region" evidence="4">
    <location>
        <begin position="217"/>
        <end position="271"/>
    </location>
</feature>
<feature type="compositionally biased region" description="Gly residues" evidence="5">
    <location>
        <begin position="528"/>
        <end position="538"/>
    </location>
</feature>
<dbReference type="InterPro" id="IPR017871">
    <property type="entry name" value="ABC_transporter-like_CS"/>
</dbReference>
<dbReference type="GO" id="GO:0005524">
    <property type="term" value="F:ATP binding"/>
    <property type="evidence" value="ECO:0007669"/>
    <property type="project" value="UniProtKB-KW"/>
</dbReference>
<dbReference type="Proteomes" id="UP000738431">
    <property type="component" value="Chromosome"/>
</dbReference>
<dbReference type="EMBL" id="CP139781">
    <property type="protein sequence ID" value="WRQ85629.1"/>
    <property type="molecule type" value="Genomic_DNA"/>
</dbReference>
<evidence type="ECO:0000313" key="8">
    <source>
        <dbReference type="Proteomes" id="UP000738431"/>
    </source>
</evidence>
<dbReference type="PROSITE" id="PS00211">
    <property type="entry name" value="ABC_TRANSPORTER_1"/>
    <property type="match status" value="1"/>
</dbReference>
<dbReference type="RefSeq" id="WP_221032828.1">
    <property type="nucleotide sequence ID" value="NZ_CP139781.1"/>
</dbReference>
<dbReference type="InterPro" id="IPR032524">
    <property type="entry name" value="ABC_tran_C"/>
</dbReference>
<dbReference type="InterPro" id="IPR003593">
    <property type="entry name" value="AAA+_ATPase"/>
</dbReference>
<feature type="domain" description="ABC transporter" evidence="6">
    <location>
        <begin position="2"/>
        <end position="228"/>
    </location>
</feature>
<dbReference type="Pfam" id="PF12848">
    <property type="entry name" value="ABC_tran_Xtn"/>
    <property type="match status" value="1"/>
</dbReference>
<dbReference type="PANTHER" id="PTHR19211:SF95">
    <property type="entry name" value="ABC TRANSPORTER F FAMILY MEMBER 2"/>
    <property type="match status" value="1"/>
</dbReference>
<dbReference type="PROSITE" id="PS50893">
    <property type="entry name" value="ABC_TRANSPORTER_2"/>
    <property type="match status" value="2"/>
</dbReference>
<keyword evidence="1" id="KW-0677">Repeat</keyword>